<evidence type="ECO:0000313" key="2">
    <source>
        <dbReference type="Proteomes" id="UP000278006"/>
    </source>
</evidence>
<sequence length="140" mass="14898">MALVVALLAACGDGLRVSGGVVWDGTDEDQDEGATVVVVIKHDPQQPDPQQRTITARLPLAEASEPQRDALAELHETEQAAPCASDAVFYQLQLQRPQGRTDYVSNNWSCQDGETGGHDAGGAQAWIDVAALADFVAMLQ</sequence>
<accession>A0A3M6QNV0</accession>
<dbReference type="AlphaFoldDB" id="A0A3M6QNV0"/>
<keyword evidence="2" id="KW-1185">Reference proteome</keyword>
<name>A0A3M6QNV0_9BURK</name>
<reference evidence="1 2" key="1">
    <citation type="submission" date="2018-10" db="EMBL/GenBank/DDBJ databases">
        <title>Draft genome of Cortibacter populi DSM10536.</title>
        <authorList>
            <person name="Bernier A.-M."/>
            <person name="Bernard K."/>
        </authorList>
    </citation>
    <scope>NUCLEOTIDE SEQUENCE [LARGE SCALE GENOMIC DNA]</scope>
    <source>
        <strain evidence="1 2">DSM 105136</strain>
    </source>
</reference>
<dbReference type="EMBL" id="RDQO01000004">
    <property type="protein sequence ID" value="RMX04753.1"/>
    <property type="molecule type" value="Genomic_DNA"/>
</dbReference>
<evidence type="ECO:0000313" key="1">
    <source>
        <dbReference type="EMBL" id="RMX04753.1"/>
    </source>
</evidence>
<comment type="caution">
    <text evidence="1">The sequence shown here is derived from an EMBL/GenBank/DDBJ whole genome shotgun (WGS) entry which is preliminary data.</text>
</comment>
<organism evidence="1 2">
    <name type="scientific">Corticibacter populi</name>
    <dbReference type="NCBI Taxonomy" id="1550736"/>
    <lineage>
        <taxon>Bacteria</taxon>
        <taxon>Pseudomonadati</taxon>
        <taxon>Pseudomonadota</taxon>
        <taxon>Betaproteobacteria</taxon>
        <taxon>Burkholderiales</taxon>
        <taxon>Comamonadaceae</taxon>
        <taxon>Corticibacter</taxon>
    </lineage>
</organism>
<gene>
    <name evidence="1" type="ORF">D8I35_12825</name>
</gene>
<proteinExistence type="predicted"/>
<dbReference type="Proteomes" id="UP000278006">
    <property type="component" value="Unassembled WGS sequence"/>
</dbReference>
<protein>
    <submittedName>
        <fullName evidence="1">Uncharacterized protein</fullName>
    </submittedName>
</protein>